<dbReference type="GeneID" id="70092775"/>
<name>A0AAX1MG67_ACIJU</name>
<reference evidence="1" key="1">
    <citation type="submission" date="2020-07" db="EMBL/GenBank/DDBJ databases">
        <title>Acinetobacter junii strain YR7 chromosome and plasmid pNDM-YR7.</title>
        <authorList>
            <person name="Tang B."/>
        </authorList>
    </citation>
    <scope>NUCLEOTIDE SEQUENCE</scope>
    <source>
        <strain evidence="1">YR7</strain>
    </source>
</reference>
<dbReference type="AlphaFoldDB" id="A0AAX1MG67"/>
<dbReference type="RefSeq" id="WP_168154472.1">
    <property type="nucleotide sequence ID" value="NZ_CP059558.1"/>
</dbReference>
<organism evidence="1 2">
    <name type="scientific">Acinetobacter junii</name>
    <dbReference type="NCBI Taxonomy" id="40215"/>
    <lineage>
        <taxon>Bacteria</taxon>
        <taxon>Pseudomonadati</taxon>
        <taxon>Pseudomonadota</taxon>
        <taxon>Gammaproteobacteria</taxon>
        <taxon>Moraxellales</taxon>
        <taxon>Moraxellaceae</taxon>
        <taxon>Acinetobacter</taxon>
    </lineage>
</organism>
<dbReference type="Proteomes" id="UP000679388">
    <property type="component" value="Chromosome"/>
</dbReference>
<gene>
    <name evidence="1" type="ORF">H2677_09625</name>
</gene>
<protein>
    <submittedName>
        <fullName evidence="1">Uncharacterized protein</fullName>
    </submittedName>
</protein>
<evidence type="ECO:0000313" key="2">
    <source>
        <dbReference type="Proteomes" id="UP000679388"/>
    </source>
</evidence>
<accession>A0AAX1MG67</accession>
<sequence>MTLKALFVEIYYTDYSQDLTLSKIAEYIKAHKVVEIEYFELFDHDADHKSLLLGLIQKVDVNFSVNSIEAEILAAHYFLNVLKKYKVGEIRPFELCKIFNKIEADFMGAPRNFDPKIVYYPSWLGDLYDACDWCDETWTHDNSPHLLIEVEKQIHNIKNWLKNPVLNNSDFR</sequence>
<dbReference type="EMBL" id="CP059558">
    <property type="protein sequence ID" value="QUY35537.1"/>
    <property type="molecule type" value="Genomic_DNA"/>
</dbReference>
<proteinExistence type="predicted"/>
<evidence type="ECO:0000313" key="1">
    <source>
        <dbReference type="EMBL" id="QUY35537.1"/>
    </source>
</evidence>